<evidence type="ECO:0000313" key="2">
    <source>
        <dbReference type="Proteomes" id="UP000327013"/>
    </source>
</evidence>
<sequence length="180" mass="20049">MGTKTEENRTKTEEVAYCIGITAMHMQLLKNDRVVIFNRNDGERRVRTFTPCAACDWQEIENGLAVRPRDLQQRASCTELQRGEKTLPQILQVRHVQKKSRDVDISLQWPTMVHDFAITQNFVKLPDYQRKNASAESIPRVTIPTEIAIAMVLVGFPGCVATGNGLVTPLIGKADGGGSI</sequence>
<protein>
    <submittedName>
        <fullName evidence="1">Uncharacterized protein</fullName>
    </submittedName>
</protein>
<evidence type="ECO:0000313" key="1">
    <source>
        <dbReference type="EMBL" id="KAB9253880.1"/>
    </source>
</evidence>
<organism evidence="1 2">
    <name type="scientific">Carpinus fangiana</name>
    <dbReference type="NCBI Taxonomy" id="176857"/>
    <lineage>
        <taxon>Eukaryota</taxon>
        <taxon>Viridiplantae</taxon>
        <taxon>Streptophyta</taxon>
        <taxon>Embryophyta</taxon>
        <taxon>Tracheophyta</taxon>
        <taxon>Spermatophyta</taxon>
        <taxon>Magnoliopsida</taxon>
        <taxon>eudicotyledons</taxon>
        <taxon>Gunneridae</taxon>
        <taxon>Pentapetalae</taxon>
        <taxon>rosids</taxon>
        <taxon>fabids</taxon>
        <taxon>Fagales</taxon>
        <taxon>Betulaceae</taxon>
        <taxon>Carpinus</taxon>
    </lineage>
</organism>
<accession>A0A5N6L610</accession>
<name>A0A5N6L610_9ROSI</name>
<dbReference type="Proteomes" id="UP000327013">
    <property type="component" value="Unassembled WGS sequence"/>
</dbReference>
<gene>
    <name evidence="1" type="ORF">FH972_027015</name>
</gene>
<dbReference type="EMBL" id="VIBQ01000181">
    <property type="protein sequence ID" value="KAB9253880.1"/>
    <property type="molecule type" value="Genomic_DNA"/>
</dbReference>
<reference evidence="1 2" key="1">
    <citation type="submission" date="2019-06" db="EMBL/GenBank/DDBJ databases">
        <title>A chromosomal-level reference genome of Carpinus fangiana (Coryloideae, Betulaceae).</title>
        <authorList>
            <person name="Yang X."/>
            <person name="Wang Z."/>
            <person name="Zhang L."/>
            <person name="Hao G."/>
            <person name="Liu J."/>
            <person name="Yang Y."/>
        </authorList>
    </citation>
    <scope>NUCLEOTIDE SEQUENCE [LARGE SCALE GENOMIC DNA]</scope>
    <source>
        <strain evidence="1">Cfa_2016G</strain>
        <tissue evidence="1">Leaf</tissue>
    </source>
</reference>
<dbReference type="AlphaFoldDB" id="A0A5N6L610"/>
<comment type="caution">
    <text evidence="1">The sequence shown here is derived from an EMBL/GenBank/DDBJ whole genome shotgun (WGS) entry which is preliminary data.</text>
</comment>
<keyword evidence="2" id="KW-1185">Reference proteome</keyword>
<proteinExistence type="predicted"/>